<evidence type="ECO:0000313" key="1">
    <source>
        <dbReference type="EMBL" id="EKM30938.1"/>
    </source>
</evidence>
<feature type="non-terminal residue" evidence="1">
    <location>
        <position position="21"/>
    </location>
</feature>
<reference evidence="1 2" key="1">
    <citation type="submission" date="2012-10" db="EMBL/GenBank/DDBJ databases">
        <title>Genome sequence of Vibrio Cholerae HENC-02.</title>
        <authorList>
            <person name="Eppinger M."/>
            <person name="Hasan N.A."/>
            <person name="Sengamalay N."/>
            <person name="Hine E."/>
            <person name="Su Q."/>
            <person name="Daugherty S.C."/>
            <person name="Young S."/>
            <person name="Sadzewicz L."/>
            <person name="Tallon L."/>
            <person name="Cebula T.A."/>
            <person name="Ravel J."/>
            <person name="Colwell R.R."/>
        </authorList>
    </citation>
    <scope>NUCLEOTIDE SEQUENCE [LARGE SCALE GENOMIC DNA]</scope>
    <source>
        <strain evidence="1 2">HENC-02</strain>
    </source>
</reference>
<proteinExistence type="predicted"/>
<dbReference type="AlphaFoldDB" id="A0A454CWZ6"/>
<comment type="caution">
    <text evidence="1">The sequence shown here is derived from an EMBL/GenBank/DDBJ whole genome shotgun (WGS) entry which is preliminary data.</text>
</comment>
<name>A0A454CWZ6_VIBHA</name>
<protein>
    <submittedName>
        <fullName evidence="1">Uncharacterized protein</fullName>
    </submittedName>
</protein>
<dbReference type="Proteomes" id="UP000008367">
    <property type="component" value="Unassembled WGS sequence"/>
</dbReference>
<evidence type="ECO:0000313" key="2">
    <source>
        <dbReference type="Proteomes" id="UP000008367"/>
    </source>
</evidence>
<gene>
    <name evidence="1" type="ORF">VCHENC02_3366A</name>
</gene>
<sequence>MRLSKLVKIWASSKSERLKGY</sequence>
<organism evidence="1 2">
    <name type="scientific">Vibrio harveyi</name>
    <name type="common">Beneckea harveyi</name>
    <dbReference type="NCBI Taxonomy" id="669"/>
    <lineage>
        <taxon>Bacteria</taxon>
        <taxon>Pseudomonadati</taxon>
        <taxon>Pseudomonadota</taxon>
        <taxon>Gammaproteobacteria</taxon>
        <taxon>Vibrionales</taxon>
        <taxon>Vibrionaceae</taxon>
        <taxon>Vibrio</taxon>
    </lineage>
</organism>
<dbReference type="EMBL" id="AJSR01001426">
    <property type="protein sequence ID" value="EKM30938.1"/>
    <property type="molecule type" value="Genomic_DNA"/>
</dbReference>
<accession>A0A454CWZ6</accession>